<proteinExistence type="predicted"/>
<evidence type="ECO:0000313" key="1">
    <source>
        <dbReference type="Proteomes" id="UP000694888"/>
    </source>
</evidence>
<evidence type="ECO:0000313" key="2">
    <source>
        <dbReference type="RefSeq" id="XP_005098569.1"/>
    </source>
</evidence>
<accession>A0ABM0JPL4</accession>
<keyword evidence="1" id="KW-1185">Reference proteome</keyword>
<name>A0ABM0JPL4_APLCA</name>
<dbReference type="GeneID" id="101857798"/>
<gene>
    <name evidence="2" type="primary">LOC101857798</name>
</gene>
<sequence>MSLAVAMASTEQTPDFHMLHLQAAVEHNSDVLETILRTLQDVQYLSVKTDKRVGALETQVKELLSRNSQVPLDQVKGCDLPASAAQATTLTSPEVIGEIMDGLRGESTEVKSLIREEAGRLGDICSQHHSDVVSKLEKAEELILPPRSEMAAEIVKMTSHFEGVENGMRTIENSTNEYLYLLNNVHRNLIPKEELTNTLKTLTEASEKQLCQLNKIVKEHDSVVSSGNLSHMKGAGMQVCSRLHELRDEFGTRWKTASRDDSPDSDREVAECHGIQGVVETSEKNHEYRYRFGVKDFSRWRWGESQYSDVWHIGEDPSHVKGVVKFSFNNEKIAVGLRYSRCLCPQVVGSGLRGKTQVAVTVTALCQVGKGWDWKLGSKEGEISGEFVDWEEWLVSGDIPISELKRRGLVNNDQLVLQYQICLPGMVGKVIDV</sequence>
<reference evidence="2" key="1">
    <citation type="submission" date="2025-08" db="UniProtKB">
        <authorList>
            <consortium name="RefSeq"/>
        </authorList>
    </citation>
    <scope>IDENTIFICATION</scope>
</reference>
<organism evidence="1 2">
    <name type="scientific">Aplysia californica</name>
    <name type="common">California sea hare</name>
    <dbReference type="NCBI Taxonomy" id="6500"/>
    <lineage>
        <taxon>Eukaryota</taxon>
        <taxon>Metazoa</taxon>
        <taxon>Spiralia</taxon>
        <taxon>Lophotrochozoa</taxon>
        <taxon>Mollusca</taxon>
        <taxon>Gastropoda</taxon>
        <taxon>Heterobranchia</taxon>
        <taxon>Euthyneura</taxon>
        <taxon>Tectipleura</taxon>
        <taxon>Aplysiida</taxon>
        <taxon>Aplysioidea</taxon>
        <taxon>Aplysiidae</taxon>
        <taxon>Aplysia</taxon>
    </lineage>
</organism>
<dbReference type="Proteomes" id="UP000694888">
    <property type="component" value="Unplaced"/>
</dbReference>
<protein>
    <submittedName>
        <fullName evidence="2">Uncharacterized protein LOC101857798</fullName>
    </submittedName>
</protein>
<dbReference type="RefSeq" id="XP_005098569.1">
    <property type="nucleotide sequence ID" value="XM_005098512.3"/>
</dbReference>